<keyword evidence="2" id="KW-1185">Reference proteome</keyword>
<comment type="caution">
    <text evidence="1">The sequence shown here is derived from an EMBL/GenBank/DDBJ whole genome shotgun (WGS) entry which is preliminary data.</text>
</comment>
<sequence>MGNSQSTTAAATAGQNDKQQQPTEQVIRPQEQGTSVQFAPSLISQLSSTTTSPSSSEPIAHTHHDTTIMARLHAESERLRTQESEIMHSISRALEKENLDAEKPGQSSALLGRDMEQVREKLERWGRKRGGEVLFEGEGGQGEHAQVRKQRDAVVQCYLNNQDRPLDCWKQVDQFKHTVGNLEADFVASLR</sequence>
<reference evidence="1" key="1">
    <citation type="submission" date="2023-04" db="EMBL/GenBank/DDBJ databases">
        <title>Draft Genome sequencing of Naganishia species isolated from polar environments using Oxford Nanopore Technology.</title>
        <authorList>
            <person name="Leo P."/>
            <person name="Venkateswaran K."/>
        </authorList>
    </citation>
    <scope>NUCLEOTIDE SEQUENCE</scope>
    <source>
        <strain evidence="1">MNA-CCFEE 5423</strain>
    </source>
</reference>
<gene>
    <name evidence="1" type="ORF">QFC21_005564</name>
</gene>
<dbReference type="EMBL" id="JASBWT010000021">
    <property type="protein sequence ID" value="KAJ9095692.1"/>
    <property type="molecule type" value="Genomic_DNA"/>
</dbReference>
<name>A0ACC2V8S9_9TREE</name>
<protein>
    <submittedName>
        <fullName evidence="1">Uncharacterized protein</fullName>
    </submittedName>
</protein>
<evidence type="ECO:0000313" key="1">
    <source>
        <dbReference type="EMBL" id="KAJ9095692.1"/>
    </source>
</evidence>
<organism evidence="1 2">
    <name type="scientific">Naganishia friedmannii</name>
    <dbReference type="NCBI Taxonomy" id="89922"/>
    <lineage>
        <taxon>Eukaryota</taxon>
        <taxon>Fungi</taxon>
        <taxon>Dikarya</taxon>
        <taxon>Basidiomycota</taxon>
        <taxon>Agaricomycotina</taxon>
        <taxon>Tremellomycetes</taxon>
        <taxon>Filobasidiales</taxon>
        <taxon>Filobasidiaceae</taxon>
        <taxon>Naganishia</taxon>
    </lineage>
</organism>
<accession>A0ACC2V8S9</accession>
<dbReference type="Proteomes" id="UP001227268">
    <property type="component" value="Unassembled WGS sequence"/>
</dbReference>
<proteinExistence type="predicted"/>
<evidence type="ECO:0000313" key="2">
    <source>
        <dbReference type="Proteomes" id="UP001227268"/>
    </source>
</evidence>